<feature type="binding site" evidence="1">
    <location>
        <position position="319"/>
    </location>
    <ligand>
        <name>Mg(2+)</name>
        <dbReference type="ChEBI" id="CHEBI:18420"/>
        <label>1</label>
    </ligand>
</feature>
<organism evidence="2 3">
    <name type="scientific">Paenibacillus albicereus</name>
    <dbReference type="NCBI Taxonomy" id="2726185"/>
    <lineage>
        <taxon>Bacteria</taxon>
        <taxon>Bacillati</taxon>
        <taxon>Bacillota</taxon>
        <taxon>Bacilli</taxon>
        <taxon>Bacillales</taxon>
        <taxon>Paenibacillaceae</taxon>
        <taxon>Paenibacillus</taxon>
    </lineage>
</organism>
<keyword evidence="2" id="KW-0378">Hydrolase</keyword>
<dbReference type="InterPro" id="IPR036705">
    <property type="entry name" value="Ribosyl_crysJ1_sf"/>
</dbReference>
<dbReference type="InterPro" id="IPR050792">
    <property type="entry name" value="ADP-ribosylglycohydrolase"/>
</dbReference>
<dbReference type="GO" id="GO:0016787">
    <property type="term" value="F:hydrolase activity"/>
    <property type="evidence" value="ECO:0007669"/>
    <property type="project" value="UniProtKB-KW"/>
</dbReference>
<feature type="binding site" evidence="1">
    <location>
        <position position="69"/>
    </location>
    <ligand>
        <name>Mg(2+)</name>
        <dbReference type="ChEBI" id="CHEBI:18420"/>
        <label>1</label>
    </ligand>
</feature>
<protein>
    <submittedName>
        <fullName evidence="2">ADP-ribosylglycohydrolase family protein</fullName>
    </submittedName>
</protein>
<accession>A0A6H2GYT9</accession>
<evidence type="ECO:0000256" key="1">
    <source>
        <dbReference type="PIRSR" id="PIRSR605502-1"/>
    </source>
</evidence>
<reference evidence="2 3" key="1">
    <citation type="submission" date="2020-04" db="EMBL/GenBank/DDBJ databases">
        <title>Novel Paenibacillus strain UniB2 isolated from commercial digestive syrup.</title>
        <authorList>
            <person name="Thorat V."/>
            <person name="Kirdat K."/>
            <person name="Tiwarekar B."/>
            <person name="Yadav A."/>
        </authorList>
    </citation>
    <scope>NUCLEOTIDE SEQUENCE [LARGE SCALE GENOMIC DNA]</scope>
    <source>
        <strain evidence="2 3">UniB2</strain>
    </source>
</reference>
<keyword evidence="3" id="KW-1185">Reference proteome</keyword>
<keyword evidence="1" id="KW-0479">Metal-binding</keyword>
<dbReference type="PANTHER" id="PTHR16222">
    <property type="entry name" value="ADP-RIBOSYLGLYCOHYDROLASE"/>
    <property type="match status" value="1"/>
</dbReference>
<dbReference type="InterPro" id="IPR005502">
    <property type="entry name" value="Ribosyl_crysJ1"/>
</dbReference>
<name>A0A6H2GYT9_9BACL</name>
<sequence length="394" mass="43370">MTSFRSRVRGAVVSTALGDAMGAPVEKLTYGEIKARYGRVESLMTRWHKMDLPEDVRLGRVRGDGIVTDDTLMTIALIRTYQAEERHLDAYDMGREFVKEIAFRKTFVPEMDREAFIMDRLFYPEKQIFLRHVLANCEPREGGLGNMVNCGAAMYIAPIGIVNAGNPKGAYDEAIRFASGHQSSYGLEAAGVLAACVAKAFEPGATVDAVVDTALSVAKDGTRAAIEELTAAARSLRAQRDDRDAVVAVFHRILAKYSPMGDDVSRHIDKVGVPSDHYTPSRLRSIEELPLALAYAVLNDGDYYRTIRDGINSGRDTDSIGVMAGVILGAMHGAEVIEAADIEQLDRVNRLDLLAIADRFAETAERIIRQDMQEAQVRREMLAGIGCLEEEAKR</sequence>
<dbReference type="PANTHER" id="PTHR16222:SF12">
    <property type="entry name" value="ADP-RIBOSYLGLYCOHYDROLASE-RELATED"/>
    <property type="match status" value="1"/>
</dbReference>
<dbReference type="SUPFAM" id="SSF101478">
    <property type="entry name" value="ADP-ribosylglycohydrolase"/>
    <property type="match status" value="1"/>
</dbReference>
<feature type="binding site" evidence="1">
    <location>
        <position position="68"/>
    </location>
    <ligand>
        <name>Mg(2+)</name>
        <dbReference type="ChEBI" id="CHEBI:18420"/>
        <label>1</label>
    </ligand>
</feature>
<dbReference type="EMBL" id="CP051428">
    <property type="protein sequence ID" value="QJC52580.1"/>
    <property type="molecule type" value="Genomic_DNA"/>
</dbReference>
<proteinExistence type="predicted"/>
<feature type="binding site" evidence="1">
    <location>
        <position position="318"/>
    </location>
    <ligand>
        <name>Mg(2+)</name>
        <dbReference type="ChEBI" id="CHEBI:18420"/>
        <label>1</label>
    </ligand>
</feature>
<dbReference type="AlphaFoldDB" id="A0A6H2GYT9"/>
<dbReference type="Pfam" id="PF03747">
    <property type="entry name" value="ADP_ribosyl_GH"/>
    <property type="match status" value="1"/>
</dbReference>
<dbReference type="Proteomes" id="UP000502136">
    <property type="component" value="Chromosome"/>
</dbReference>
<evidence type="ECO:0000313" key="2">
    <source>
        <dbReference type="EMBL" id="QJC52580.1"/>
    </source>
</evidence>
<gene>
    <name evidence="2" type="ORF">HGI30_14075</name>
</gene>
<evidence type="ECO:0000313" key="3">
    <source>
        <dbReference type="Proteomes" id="UP000502136"/>
    </source>
</evidence>
<dbReference type="Gene3D" id="1.10.4080.10">
    <property type="entry name" value="ADP-ribosylation/Crystallin J1"/>
    <property type="match status" value="1"/>
</dbReference>
<dbReference type="KEGG" id="palr:HGI30_14075"/>
<dbReference type="RefSeq" id="WP_168908135.1">
    <property type="nucleotide sequence ID" value="NZ_CP051428.1"/>
</dbReference>
<keyword evidence="1" id="KW-0460">Magnesium</keyword>
<comment type="cofactor">
    <cofactor evidence="1">
        <name>Mg(2+)</name>
        <dbReference type="ChEBI" id="CHEBI:18420"/>
    </cofactor>
    <text evidence="1">Binds 2 magnesium ions per subunit.</text>
</comment>
<dbReference type="GO" id="GO:0046872">
    <property type="term" value="F:metal ion binding"/>
    <property type="evidence" value="ECO:0007669"/>
    <property type="project" value="UniProtKB-KW"/>
</dbReference>
<feature type="binding site" evidence="1">
    <location>
        <position position="316"/>
    </location>
    <ligand>
        <name>Mg(2+)</name>
        <dbReference type="ChEBI" id="CHEBI:18420"/>
        <label>1</label>
    </ligand>
</feature>
<feature type="binding site" evidence="1">
    <location>
        <position position="70"/>
    </location>
    <ligand>
        <name>Mg(2+)</name>
        <dbReference type="ChEBI" id="CHEBI:18420"/>
        <label>1</label>
    </ligand>
</feature>